<dbReference type="GO" id="GO:0008270">
    <property type="term" value="F:zinc ion binding"/>
    <property type="evidence" value="ECO:0007669"/>
    <property type="project" value="UniProtKB-KW"/>
</dbReference>
<dbReference type="Gene3D" id="3.30.160.60">
    <property type="entry name" value="Classic Zinc Finger"/>
    <property type="match status" value="3"/>
</dbReference>
<dbReference type="PROSITE" id="PS50157">
    <property type="entry name" value="ZINC_FINGER_C2H2_2"/>
    <property type="match status" value="4"/>
</dbReference>
<dbReference type="STRING" id="62324.A0A182RUC6"/>
<dbReference type="VEuPathDB" id="VectorBase:AFUN2_013738"/>
<evidence type="ECO:0000259" key="10">
    <source>
        <dbReference type="PROSITE" id="PS50157"/>
    </source>
</evidence>
<dbReference type="InterPro" id="IPR050527">
    <property type="entry name" value="Snail/Krueppel_Znf"/>
</dbReference>
<feature type="domain" description="C2H2-type" evidence="10">
    <location>
        <begin position="257"/>
        <end position="284"/>
    </location>
</feature>
<dbReference type="VEuPathDB" id="VectorBase:AFUN009884"/>
<dbReference type="PROSITE" id="PS00028">
    <property type="entry name" value="ZINC_FINGER_C2H2_1"/>
    <property type="match status" value="4"/>
</dbReference>
<protein>
    <recommendedName>
        <fullName evidence="10">C2H2-type domain-containing protein</fullName>
    </recommendedName>
</protein>
<keyword evidence="2" id="KW-0479">Metal-binding</keyword>
<accession>A0A182RUC6</accession>
<dbReference type="SUPFAM" id="SSF57667">
    <property type="entry name" value="beta-beta-alpha zinc fingers"/>
    <property type="match status" value="2"/>
</dbReference>
<feature type="domain" description="C2H2-type" evidence="10">
    <location>
        <begin position="199"/>
        <end position="227"/>
    </location>
</feature>
<dbReference type="FunFam" id="3.30.160.60:FF:000100">
    <property type="entry name" value="Zinc finger 45-like"/>
    <property type="match status" value="1"/>
</dbReference>
<name>A0A182RUC6_ANOFN</name>
<dbReference type="GO" id="GO:0000981">
    <property type="term" value="F:DNA-binding transcription factor activity, RNA polymerase II-specific"/>
    <property type="evidence" value="ECO:0007669"/>
    <property type="project" value="TreeGrafter"/>
</dbReference>
<sequence length="328" mass="37544">MESYGNDNHWSRATPNDQTSRSGEAFPYTPGHKLGGTRSYLFGGQKFNWSDTLPYPHLYGGHVTYGNNQLGDAVPTHYQPIQQPEFGFYWSLPSPALSTTLSPTKQRDKYYMGAEPAVSTPFCSPPPEHVIEQIGPHPRSMVSLEYPHTKIQHHSLPNPHRSTADDMLLQPVPSNFATVPNLPETAEQSNSLCLAASEWCCKQCNKYFVSQTGLKHHNLARHTGVRPHRCVTCGKRFSELVQLQRHILRHDTQTKPYKCDHCPKSFCYRTDLRRHEYRHTANKPFNCSICAKGFARQDHMRKHELTHQKQKRRKKVLKTEDCTPIQDG</sequence>
<comment type="subcellular location">
    <subcellularLocation>
        <location evidence="1">Nucleus</location>
    </subcellularLocation>
</comment>
<evidence type="ECO:0000256" key="8">
    <source>
        <dbReference type="PROSITE-ProRule" id="PRU00042"/>
    </source>
</evidence>
<evidence type="ECO:0000256" key="9">
    <source>
        <dbReference type="SAM" id="MobiDB-lite"/>
    </source>
</evidence>
<dbReference type="SMART" id="SM00355">
    <property type="entry name" value="ZnF_C2H2"/>
    <property type="match status" value="4"/>
</dbReference>
<proteinExistence type="inferred from homology"/>
<keyword evidence="3" id="KW-0677">Repeat</keyword>
<evidence type="ECO:0000256" key="5">
    <source>
        <dbReference type="ARBA" id="ARBA00022833"/>
    </source>
</evidence>
<feature type="region of interest" description="Disordered" evidence="9">
    <location>
        <begin position="1"/>
        <end position="30"/>
    </location>
</feature>
<dbReference type="FunFam" id="3.30.160.60:FF:000145">
    <property type="entry name" value="Zinc finger protein 574"/>
    <property type="match status" value="1"/>
</dbReference>
<keyword evidence="6" id="KW-0539">Nucleus</keyword>
<organism evidence="11">
    <name type="scientific">Anopheles funestus</name>
    <name type="common">African malaria mosquito</name>
    <dbReference type="NCBI Taxonomy" id="62324"/>
    <lineage>
        <taxon>Eukaryota</taxon>
        <taxon>Metazoa</taxon>
        <taxon>Ecdysozoa</taxon>
        <taxon>Arthropoda</taxon>
        <taxon>Hexapoda</taxon>
        <taxon>Insecta</taxon>
        <taxon>Pterygota</taxon>
        <taxon>Neoptera</taxon>
        <taxon>Endopterygota</taxon>
        <taxon>Diptera</taxon>
        <taxon>Nematocera</taxon>
        <taxon>Culicoidea</taxon>
        <taxon>Culicidae</taxon>
        <taxon>Anophelinae</taxon>
        <taxon>Anopheles</taxon>
    </lineage>
</organism>
<dbReference type="EnsemblMetazoa" id="AFUN009884-RA">
    <property type="protein sequence ID" value="AFUN009884-PA"/>
    <property type="gene ID" value="AFUN009884"/>
</dbReference>
<feature type="domain" description="C2H2-type" evidence="10">
    <location>
        <begin position="285"/>
        <end position="312"/>
    </location>
</feature>
<comment type="similarity">
    <text evidence="7">Belongs to the snail C2H2-type zinc-finger protein family.</text>
</comment>
<dbReference type="InterPro" id="IPR036236">
    <property type="entry name" value="Znf_C2H2_sf"/>
</dbReference>
<keyword evidence="5" id="KW-0862">Zinc</keyword>
<dbReference type="PANTHER" id="PTHR24388:SF104">
    <property type="entry name" value="AT-RICH BINDING PROTEIN-RELATED"/>
    <property type="match status" value="1"/>
</dbReference>
<evidence type="ECO:0000256" key="6">
    <source>
        <dbReference type="ARBA" id="ARBA00023242"/>
    </source>
</evidence>
<feature type="compositionally biased region" description="Polar residues" evidence="9">
    <location>
        <begin position="1"/>
        <end position="22"/>
    </location>
</feature>
<keyword evidence="4 8" id="KW-0863">Zinc-finger</keyword>
<evidence type="ECO:0000313" key="11">
    <source>
        <dbReference type="EnsemblMetazoa" id="AFUN009884-PA"/>
    </source>
</evidence>
<feature type="region of interest" description="Disordered" evidence="9">
    <location>
        <begin position="302"/>
        <end position="328"/>
    </location>
</feature>
<dbReference type="AlphaFoldDB" id="A0A182RUC6"/>
<evidence type="ECO:0000256" key="2">
    <source>
        <dbReference type="ARBA" id="ARBA00022723"/>
    </source>
</evidence>
<evidence type="ECO:0000256" key="7">
    <source>
        <dbReference type="ARBA" id="ARBA00037948"/>
    </source>
</evidence>
<dbReference type="PANTHER" id="PTHR24388">
    <property type="entry name" value="ZINC FINGER PROTEIN"/>
    <property type="match status" value="1"/>
</dbReference>
<dbReference type="GO" id="GO:0000978">
    <property type="term" value="F:RNA polymerase II cis-regulatory region sequence-specific DNA binding"/>
    <property type="evidence" value="ECO:0007669"/>
    <property type="project" value="TreeGrafter"/>
</dbReference>
<feature type="domain" description="C2H2-type" evidence="10">
    <location>
        <begin position="228"/>
        <end position="255"/>
    </location>
</feature>
<dbReference type="Pfam" id="PF00096">
    <property type="entry name" value="zf-C2H2"/>
    <property type="match status" value="3"/>
</dbReference>
<reference evidence="11" key="1">
    <citation type="submission" date="2020-05" db="UniProtKB">
        <authorList>
            <consortium name="EnsemblMetazoa"/>
        </authorList>
    </citation>
    <scope>IDENTIFICATION</scope>
    <source>
        <strain evidence="11">FUMOZ</strain>
    </source>
</reference>
<evidence type="ECO:0000256" key="3">
    <source>
        <dbReference type="ARBA" id="ARBA00022737"/>
    </source>
</evidence>
<dbReference type="InterPro" id="IPR013087">
    <property type="entry name" value="Znf_C2H2_type"/>
</dbReference>
<evidence type="ECO:0000256" key="4">
    <source>
        <dbReference type="ARBA" id="ARBA00022771"/>
    </source>
</evidence>
<evidence type="ECO:0000256" key="1">
    <source>
        <dbReference type="ARBA" id="ARBA00004123"/>
    </source>
</evidence>
<dbReference type="GO" id="GO:0005634">
    <property type="term" value="C:nucleus"/>
    <property type="evidence" value="ECO:0007669"/>
    <property type="project" value="UniProtKB-SubCell"/>
</dbReference>